<comment type="caution">
    <text evidence="2">The sequence shown here is derived from an EMBL/GenBank/DDBJ whole genome shotgun (WGS) entry which is preliminary data.</text>
</comment>
<sequence length="160" mass="17451">MKAFIPVRLHSQPARPTLHPPPLPRDPGDAGKNTRRSLIPQDLSGSKERRGHYNGAFVGVILGRETRLWQELSRLGGASRCWNASGGTKTAVGRFHLYADHCGALHLETPRAATPQRGCLERTGRDAPPPRCDQLSNQQHPGTYGLHVSRGMGVTLASHD</sequence>
<dbReference type="AlphaFoldDB" id="A0A5B7D768"/>
<dbReference type="Proteomes" id="UP000324222">
    <property type="component" value="Unassembled WGS sequence"/>
</dbReference>
<organism evidence="2 3">
    <name type="scientific">Portunus trituberculatus</name>
    <name type="common">Swimming crab</name>
    <name type="synonym">Neptunus trituberculatus</name>
    <dbReference type="NCBI Taxonomy" id="210409"/>
    <lineage>
        <taxon>Eukaryota</taxon>
        <taxon>Metazoa</taxon>
        <taxon>Ecdysozoa</taxon>
        <taxon>Arthropoda</taxon>
        <taxon>Crustacea</taxon>
        <taxon>Multicrustacea</taxon>
        <taxon>Malacostraca</taxon>
        <taxon>Eumalacostraca</taxon>
        <taxon>Eucarida</taxon>
        <taxon>Decapoda</taxon>
        <taxon>Pleocyemata</taxon>
        <taxon>Brachyura</taxon>
        <taxon>Eubrachyura</taxon>
        <taxon>Portunoidea</taxon>
        <taxon>Portunidae</taxon>
        <taxon>Portuninae</taxon>
        <taxon>Portunus</taxon>
    </lineage>
</organism>
<evidence type="ECO:0000313" key="3">
    <source>
        <dbReference type="Proteomes" id="UP000324222"/>
    </source>
</evidence>
<feature type="region of interest" description="Disordered" evidence="1">
    <location>
        <begin position="1"/>
        <end position="50"/>
    </location>
</feature>
<protein>
    <submittedName>
        <fullName evidence="2">Uncharacterized protein</fullName>
    </submittedName>
</protein>
<reference evidence="2 3" key="1">
    <citation type="submission" date="2019-05" db="EMBL/GenBank/DDBJ databases">
        <title>Another draft genome of Portunus trituberculatus and its Hox gene families provides insights of decapod evolution.</title>
        <authorList>
            <person name="Jeong J.-H."/>
            <person name="Song I."/>
            <person name="Kim S."/>
            <person name="Choi T."/>
            <person name="Kim D."/>
            <person name="Ryu S."/>
            <person name="Kim W."/>
        </authorList>
    </citation>
    <scope>NUCLEOTIDE SEQUENCE [LARGE SCALE GENOMIC DNA]</scope>
    <source>
        <tissue evidence="2">Muscle</tissue>
    </source>
</reference>
<keyword evidence="3" id="KW-1185">Reference proteome</keyword>
<dbReference type="EMBL" id="VSRR010000563">
    <property type="protein sequence ID" value="MPC17142.1"/>
    <property type="molecule type" value="Genomic_DNA"/>
</dbReference>
<gene>
    <name evidence="2" type="ORF">E2C01_009990</name>
</gene>
<accession>A0A5B7D768</accession>
<proteinExistence type="predicted"/>
<evidence type="ECO:0000313" key="2">
    <source>
        <dbReference type="EMBL" id="MPC17142.1"/>
    </source>
</evidence>
<evidence type="ECO:0000256" key="1">
    <source>
        <dbReference type="SAM" id="MobiDB-lite"/>
    </source>
</evidence>
<name>A0A5B7D768_PORTR</name>